<dbReference type="Gene3D" id="3.40.190.10">
    <property type="entry name" value="Periplasmic binding protein-like II"/>
    <property type="match status" value="2"/>
</dbReference>
<dbReference type="InterPro" id="IPR036388">
    <property type="entry name" value="WH-like_DNA-bd_sf"/>
</dbReference>
<keyword evidence="4" id="KW-0010">Activator</keyword>
<dbReference type="Proteomes" id="UP000255467">
    <property type="component" value="Unassembled WGS sequence"/>
</dbReference>
<dbReference type="AlphaFoldDB" id="A0A378Y925"/>
<keyword evidence="3" id="KW-0238">DNA-binding</keyword>
<sequence length="299" mass="33862">MDVDIRDLELLEALGSHGTLTAAARHLYVSQPALSQRLLRLEDRLGLPLFDRRGRNLVPNDAGRRMLQAAGSALGELRSARMDLLELGAGRTRPVRIASQCAASYEWMPLVLSRFRQRMPDAEVRIETVRDDEMIDALLEDRLDVAMIAKLDRRMDRVRLERLFDDEMRAVVAAHHPWARRDHVTVADFDDVHLVLPDSYDQQRIPAPPLPVPEGARYGRLTTVATGFDVIIELVAAGDSVTVMPAWVAERTRERDDVTAVRVGAVPERRTWYCATRHDETSTPVETFVELVIEQMGRR</sequence>
<dbReference type="InterPro" id="IPR005119">
    <property type="entry name" value="LysR_subst-bd"/>
</dbReference>
<evidence type="ECO:0000259" key="6">
    <source>
        <dbReference type="PROSITE" id="PS50931"/>
    </source>
</evidence>
<evidence type="ECO:0000313" key="7">
    <source>
        <dbReference type="EMBL" id="SUA73338.1"/>
    </source>
</evidence>
<dbReference type="PANTHER" id="PTHR30346">
    <property type="entry name" value="TRANSCRIPTIONAL DUAL REGULATOR HCAR-RELATED"/>
    <property type="match status" value="1"/>
</dbReference>
<dbReference type="PROSITE" id="PS50931">
    <property type="entry name" value="HTH_LYSR"/>
    <property type="match status" value="1"/>
</dbReference>
<evidence type="ECO:0000256" key="4">
    <source>
        <dbReference type="ARBA" id="ARBA00023159"/>
    </source>
</evidence>
<dbReference type="GO" id="GO:0032993">
    <property type="term" value="C:protein-DNA complex"/>
    <property type="evidence" value="ECO:0007669"/>
    <property type="project" value="TreeGrafter"/>
</dbReference>
<dbReference type="GO" id="GO:0003700">
    <property type="term" value="F:DNA-binding transcription factor activity"/>
    <property type="evidence" value="ECO:0007669"/>
    <property type="project" value="InterPro"/>
</dbReference>
<keyword evidence="5" id="KW-0804">Transcription</keyword>
<dbReference type="CDD" id="cd05466">
    <property type="entry name" value="PBP2_LTTR_substrate"/>
    <property type="match status" value="1"/>
</dbReference>
<name>A0A378Y925_9NOCA</name>
<evidence type="ECO:0000256" key="3">
    <source>
        <dbReference type="ARBA" id="ARBA00023125"/>
    </source>
</evidence>
<comment type="similarity">
    <text evidence="1">Belongs to the LysR transcriptional regulatory family.</text>
</comment>
<accession>A0A378Y925</accession>
<dbReference type="InterPro" id="IPR000847">
    <property type="entry name" value="LysR_HTH_N"/>
</dbReference>
<dbReference type="InterPro" id="IPR036390">
    <property type="entry name" value="WH_DNA-bd_sf"/>
</dbReference>
<dbReference type="RefSeq" id="WP_051037701.1">
    <property type="nucleotide sequence ID" value="NZ_UGRY01000002.1"/>
</dbReference>
<dbReference type="SUPFAM" id="SSF46785">
    <property type="entry name" value="Winged helix' DNA-binding domain"/>
    <property type="match status" value="1"/>
</dbReference>
<dbReference type="PANTHER" id="PTHR30346:SF9">
    <property type="entry name" value="LYSR FAMILY TRANSCRIPTIONAL REGULATOR"/>
    <property type="match status" value="1"/>
</dbReference>
<gene>
    <name evidence="7" type="primary">oxyR_1</name>
    <name evidence="7" type="ORF">NCTC1934_00777</name>
</gene>
<evidence type="ECO:0000256" key="2">
    <source>
        <dbReference type="ARBA" id="ARBA00023015"/>
    </source>
</evidence>
<evidence type="ECO:0000256" key="5">
    <source>
        <dbReference type="ARBA" id="ARBA00023163"/>
    </source>
</evidence>
<dbReference type="Pfam" id="PF03466">
    <property type="entry name" value="LysR_substrate"/>
    <property type="match status" value="1"/>
</dbReference>
<proteinExistence type="inferred from homology"/>
<dbReference type="OrthoDB" id="3176554at2"/>
<dbReference type="STRING" id="1406858.GCA_000710895_01203"/>
<keyword evidence="8" id="KW-1185">Reference proteome</keyword>
<protein>
    <submittedName>
        <fullName evidence="7">Morphology and auto-aggregation control protein</fullName>
    </submittedName>
</protein>
<reference evidence="7 8" key="1">
    <citation type="submission" date="2018-06" db="EMBL/GenBank/DDBJ databases">
        <authorList>
            <consortium name="Pathogen Informatics"/>
            <person name="Doyle S."/>
        </authorList>
    </citation>
    <scope>NUCLEOTIDE SEQUENCE [LARGE SCALE GENOMIC DNA]</scope>
    <source>
        <strain evidence="7 8">NCTC1934</strain>
    </source>
</reference>
<evidence type="ECO:0000256" key="1">
    <source>
        <dbReference type="ARBA" id="ARBA00009437"/>
    </source>
</evidence>
<dbReference type="SUPFAM" id="SSF53850">
    <property type="entry name" value="Periplasmic binding protein-like II"/>
    <property type="match status" value="1"/>
</dbReference>
<keyword evidence="2" id="KW-0805">Transcription regulation</keyword>
<dbReference type="Pfam" id="PF00126">
    <property type="entry name" value="HTH_1"/>
    <property type="match status" value="1"/>
</dbReference>
<dbReference type="GO" id="GO:0003677">
    <property type="term" value="F:DNA binding"/>
    <property type="evidence" value="ECO:0007669"/>
    <property type="project" value="UniProtKB-KW"/>
</dbReference>
<evidence type="ECO:0000313" key="8">
    <source>
        <dbReference type="Proteomes" id="UP000255467"/>
    </source>
</evidence>
<organism evidence="7 8">
    <name type="scientific">Nocardia otitidiscaviarum</name>
    <dbReference type="NCBI Taxonomy" id="1823"/>
    <lineage>
        <taxon>Bacteria</taxon>
        <taxon>Bacillati</taxon>
        <taxon>Actinomycetota</taxon>
        <taxon>Actinomycetes</taxon>
        <taxon>Mycobacteriales</taxon>
        <taxon>Nocardiaceae</taxon>
        <taxon>Nocardia</taxon>
    </lineage>
</organism>
<dbReference type="Gene3D" id="1.10.10.10">
    <property type="entry name" value="Winged helix-like DNA-binding domain superfamily/Winged helix DNA-binding domain"/>
    <property type="match status" value="1"/>
</dbReference>
<feature type="domain" description="HTH lysR-type" evidence="6">
    <location>
        <begin position="3"/>
        <end position="60"/>
    </location>
</feature>
<dbReference type="PRINTS" id="PR00039">
    <property type="entry name" value="HTHLYSR"/>
</dbReference>
<dbReference type="EMBL" id="UGRY01000002">
    <property type="protein sequence ID" value="SUA73338.1"/>
    <property type="molecule type" value="Genomic_DNA"/>
</dbReference>